<dbReference type="GO" id="GO:0051536">
    <property type="term" value="F:iron-sulfur cluster binding"/>
    <property type="evidence" value="ECO:0007669"/>
    <property type="project" value="UniProtKB-KW"/>
</dbReference>
<keyword evidence="4" id="KW-0411">Iron-sulfur</keyword>
<evidence type="ECO:0000256" key="3">
    <source>
        <dbReference type="ARBA" id="ARBA00023004"/>
    </source>
</evidence>
<gene>
    <name evidence="5" type="ORF">BFC18_08520</name>
</gene>
<protein>
    <recommendedName>
        <fullName evidence="7">2-hydroxyglutaryl-CoA dehydratase</fullName>
    </recommendedName>
</protein>
<dbReference type="Pfam" id="PF06050">
    <property type="entry name" value="HGD-D"/>
    <property type="match status" value="1"/>
</dbReference>
<dbReference type="PANTHER" id="PTHR30548">
    <property type="entry name" value="2-HYDROXYGLUTARYL-COA DEHYDRATASE, D-COMPONENT-RELATED"/>
    <property type="match status" value="1"/>
</dbReference>
<dbReference type="InterPro" id="IPR010327">
    <property type="entry name" value="FldB/FldC_alpha/beta"/>
</dbReference>
<accession>A0A1E7ZCZ9</accession>
<evidence type="ECO:0000313" key="5">
    <source>
        <dbReference type="EMBL" id="OFC71389.1"/>
    </source>
</evidence>
<comment type="similarity">
    <text evidence="1">Belongs to the FldB/FldC dehydratase alpha/beta subunit family.</text>
</comment>
<evidence type="ECO:0000256" key="2">
    <source>
        <dbReference type="ARBA" id="ARBA00022723"/>
    </source>
</evidence>
<name>A0A1E7ZCZ9_9ALTE</name>
<keyword evidence="3" id="KW-0408">Iron</keyword>
<comment type="caution">
    <text evidence="5">The sequence shown here is derived from an EMBL/GenBank/DDBJ whole genome shotgun (WGS) entry which is preliminary data.</text>
</comment>
<evidence type="ECO:0000313" key="6">
    <source>
        <dbReference type="Proteomes" id="UP000175691"/>
    </source>
</evidence>
<organism evidence="5 6">
    <name type="scientific">Alteromonas confluentis</name>
    <dbReference type="NCBI Taxonomy" id="1656094"/>
    <lineage>
        <taxon>Bacteria</taxon>
        <taxon>Pseudomonadati</taxon>
        <taxon>Pseudomonadota</taxon>
        <taxon>Gammaproteobacteria</taxon>
        <taxon>Alteromonadales</taxon>
        <taxon>Alteromonadaceae</taxon>
        <taxon>Alteromonas/Salinimonas group</taxon>
        <taxon>Alteromonas</taxon>
    </lineage>
</organism>
<dbReference type="STRING" id="1656094.BFC18_08520"/>
<keyword evidence="2" id="KW-0479">Metal-binding</keyword>
<proteinExistence type="inferred from homology"/>
<reference evidence="5 6" key="1">
    <citation type="submission" date="2016-08" db="EMBL/GenBank/DDBJ databases">
        <authorList>
            <person name="Seilhamer J.J."/>
        </authorList>
    </citation>
    <scope>NUCLEOTIDE SEQUENCE [LARGE SCALE GENOMIC DNA]</scope>
    <source>
        <strain evidence="5 6">KCTC 42603</strain>
    </source>
</reference>
<evidence type="ECO:0000256" key="4">
    <source>
        <dbReference type="ARBA" id="ARBA00023014"/>
    </source>
</evidence>
<dbReference type="AlphaFoldDB" id="A0A1E7ZCZ9"/>
<evidence type="ECO:0008006" key="7">
    <source>
        <dbReference type="Google" id="ProtNLM"/>
    </source>
</evidence>
<dbReference type="GO" id="GO:0046872">
    <property type="term" value="F:metal ion binding"/>
    <property type="evidence" value="ECO:0007669"/>
    <property type="project" value="UniProtKB-KW"/>
</dbReference>
<keyword evidence="6" id="KW-1185">Reference proteome</keyword>
<dbReference type="EMBL" id="MDHN01000015">
    <property type="protein sequence ID" value="OFC71389.1"/>
    <property type="molecule type" value="Genomic_DNA"/>
</dbReference>
<dbReference type="PANTHER" id="PTHR30548:SF4">
    <property type="entry name" value="SUBUNIT OF OXYGEN-SENSITIVE 2-HYDROXYISOCAPROYL-COA DEHYDRATASE"/>
    <property type="match status" value="1"/>
</dbReference>
<sequence>MASVADFGTYQREWFQSVRSSAEEGAPFGVVNANSPQEMLRAMGLPFVVNQWWASIVAAKQQSKRYASLLKANKYPGNVEAYSAQGIAAYFDKEPEQAPWGGLPQPQFLQTVLGSDATPRIFDHWARETGANLFMFERTVECRNDLYEDWWNKLPNDWKTELEPERVALLTSELKDAIAALEAHTGETFDMQAFTRIMTLVNEQEEYYRKTRDLLASTCPVPVSVVDTMPATMVPQWHRGTEWARDAAKAFYEEVKAKVDLGESVCSNEKLRLMWVGRGLWSNMQFYQRWQESHGAVFVWSMYLALAADGYIREFSGEDDALEALAARFVTMGDELRMPTWAGAWHVKEARTHHINGAVALSDADPFVLRALRKAGIPVLSLPLDNFDSNHGPDSFDEEISAFLASL</sequence>
<dbReference type="Proteomes" id="UP000175691">
    <property type="component" value="Unassembled WGS sequence"/>
</dbReference>
<evidence type="ECO:0000256" key="1">
    <source>
        <dbReference type="ARBA" id="ARBA00005806"/>
    </source>
</evidence>